<feature type="transmembrane region" description="Helical" evidence="7">
    <location>
        <begin position="32"/>
        <end position="53"/>
    </location>
</feature>
<gene>
    <name evidence="8" type="ORF">A3I41_01050</name>
</gene>
<keyword evidence="3" id="KW-1003">Cell membrane</keyword>
<accession>A0A1F7VCM3</accession>
<feature type="transmembrane region" description="Helical" evidence="7">
    <location>
        <begin position="186"/>
        <end position="205"/>
    </location>
</feature>
<evidence type="ECO:0000256" key="3">
    <source>
        <dbReference type="ARBA" id="ARBA00022475"/>
    </source>
</evidence>
<feature type="transmembrane region" description="Helical" evidence="7">
    <location>
        <begin position="365"/>
        <end position="394"/>
    </location>
</feature>
<organism evidence="8 9">
    <name type="scientific">Candidatus Uhrbacteria bacterium RIFCSPLOWO2_02_FULL_48_18</name>
    <dbReference type="NCBI Taxonomy" id="1802408"/>
    <lineage>
        <taxon>Bacteria</taxon>
        <taxon>Candidatus Uhriibacteriota</taxon>
    </lineage>
</organism>
<keyword evidence="5 7" id="KW-1133">Transmembrane helix</keyword>
<evidence type="ECO:0000256" key="6">
    <source>
        <dbReference type="ARBA" id="ARBA00023136"/>
    </source>
</evidence>
<dbReference type="GO" id="GO:0022857">
    <property type="term" value="F:transmembrane transporter activity"/>
    <property type="evidence" value="ECO:0007669"/>
    <property type="project" value="InterPro"/>
</dbReference>
<comment type="caution">
    <text evidence="8">The sequence shown here is derived from an EMBL/GenBank/DDBJ whole genome shotgun (WGS) entry which is preliminary data.</text>
</comment>
<sequence length="403" mass="45392">MLSIDNRPSFSHTHRFSFGHAAALPTLALNRLLAYAASSIIGLFLPIFLFDFFHRSFQAVLLFYLVDQLLKLPFYVPGAKIFSKIGLKKSMMIGVLGLSVFYFMFFLLGQNTPVSPFILMGIGLVALMFTSTLYWSPFHIDFAEFSSKEKRGRQISALFVLQHIIGVIGPIVSGALIVLYGYSATFALGFFLVLCSLLPLYFLPAKSVQYEFGYWQSFRELFSKRFRPMSISMMAFGAENTIGILVWPIFLYMLFEGDYLNIGFFSAFIIITTLLFQIFIGKETDKVSAKRMLHIGTGLYALGWVWKGLVQTVTGVFAASTFHSFGSIFLQTPMDALTYEQAADAGHYIDEYTVLREMSLNIGRIFIIIFLLVLNIYLPITVSFFVAAAISLVINRLADTVRT</sequence>
<evidence type="ECO:0000256" key="2">
    <source>
        <dbReference type="ARBA" id="ARBA00022448"/>
    </source>
</evidence>
<evidence type="ECO:0000256" key="7">
    <source>
        <dbReference type="SAM" id="Phobius"/>
    </source>
</evidence>
<name>A0A1F7VCM3_9BACT</name>
<protein>
    <recommendedName>
        <fullName evidence="10">Major facilitator superfamily (MFS) profile domain-containing protein</fullName>
    </recommendedName>
</protein>
<keyword evidence="4 7" id="KW-0812">Transmembrane</keyword>
<evidence type="ECO:0008006" key="10">
    <source>
        <dbReference type="Google" id="ProtNLM"/>
    </source>
</evidence>
<evidence type="ECO:0000256" key="5">
    <source>
        <dbReference type="ARBA" id="ARBA00022989"/>
    </source>
</evidence>
<dbReference type="Pfam" id="PF07690">
    <property type="entry name" value="MFS_1"/>
    <property type="match status" value="1"/>
</dbReference>
<evidence type="ECO:0000256" key="1">
    <source>
        <dbReference type="ARBA" id="ARBA00004651"/>
    </source>
</evidence>
<dbReference type="InterPro" id="IPR050171">
    <property type="entry name" value="MFS_Transporters"/>
</dbReference>
<feature type="transmembrane region" description="Helical" evidence="7">
    <location>
        <begin position="90"/>
        <end position="108"/>
    </location>
</feature>
<dbReference type="InterPro" id="IPR036259">
    <property type="entry name" value="MFS_trans_sf"/>
</dbReference>
<dbReference type="InterPro" id="IPR011701">
    <property type="entry name" value="MFS"/>
</dbReference>
<proteinExistence type="predicted"/>
<comment type="subcellular location">
    <subcellularLocation>
        <location evidence="1">Cell membrane</location>
        <topology evidence="1">Multi-pass membrane protein</topology>
    </subcellularLocation>
</comment>
<keyword evidence="6 7" id="KW-0472">Membrane</keyword>
<evidence type="ECO:0000313" key="8">
    <source>
        <dbReference type="EMBL" id="OGL88292.1"/>
    </source>
</evidence>
<dbReference type="Proteomes" id="UP000176593">
    <property type="component" value="Unassembled WGS sequence"/>
</dbReference>
<evidence type="ECO:0000256" key="4">
    <source>
        <dbReference type="ARBA" id="ARBA00022692"/>
    </source>
</evidence>
<feature type="transmembrane region" description="Helical" evidence="7">
    <location>
        <begin position="157"/>
        <end position="180"/>
    </location>
</feature>
<feature type="transmembrane region" description="Helical" evidence="7">
    <location>
        <begin position="114"/>
        <end position="136"/>
    </location>
</feature>
<dbReference type="GO" id="GO:0005886">
    <property type="term" value="C:plasma membrane"/>
    <property type="evidence" value="ECO:0007669"/>
    <property type="project" value="UniProtKB-SubCell"/>
</dbReference>
<dbReference type="AlphaFoldDB" id="A0A1F7VCM3"/>
<evidence type="ECO:0000313" key="9">
    <source>
        <dbReference type="Proteomes" id="UP000176593"/>
    </source>
</evidence>
<feature type="transmembrane region" description="Helical" evidence="7">
    <location>
        <begin position="226"/>
        <end position="250"/>
    </location>
</feature>
<reference evidence="8 9" key="1">
    <citation type="journal article" date="2016" name="Nat. Commun.">
        <title>Thousands of microbial genomes shed light on interconnected biogeochemical processes in an aquifer system.</title>
        <authorList>
            <person name="Anantharaman K."/>
            <person name="Brown C.T."/>
            <person name="Hug L.A."/>
            <person name="Sharon I."/>
            <person name="Castelle C.J."/>
            <person name="Probst A.J."/>
            <person name="Thomas B.C."/>
            <person name="Singh A."/>
            <person name="Wilkins M.J."/>
            <person name="Karaoz U."/>
            <person name="Brodie E.L."/>
            <person name="Williams K.H."/>
            <person name="Hubbard S.S."/>
            <person name="Banfield J.F."/>
        </authorList>
    </citation>
    <scope>NUCLEOTIDE SEQUENCE [LARGE SCALE GENOMIC DNA]</scope>
</reference>
<dbReference type="SUPFAM" id="SSF103473">
    <property type="entry name" value="MFS general substrate transporter"/>
    <property type="match status" value="1"/>
</dbReference>
<dbReference type="PANTHER" id="PTHR23517">
    <property type="entry name" value="RESISTANCE PROTEIN MDTM, PUTATIVE-RELATED-RELATED"/>
    <property type="match status" value="1"/>
</dbReference>
<dbReference type="EMBL" id="MGEQ01000001">
    <property type="protein sequence ID" value="OGL88292.1"/>
    <property type="molecule type" value="Genomic_DNA"/>
</dbReference>
<dbReference type="Gene3D" id="1.20.1250.20">
    <property type="entry name" value="MFS general substrate transporter like domains"/>
    <property type="match status" value="2"/>
</dbReference>
<feature type="transmembrane region" description="Helical" evidence="7">
    <location>
        <begin position="262"/>
        <end position="281"/>
    </location>
</feature>
<keyword evidence="2" id="KW-0813">Transport</keyword>